<feature type="binding site" evidence="6">
    <location>
        <position position="74"/>
    </location>
    <ligand>
        <name>[4Fe-4S] cluster</name>
        <dbReference type="ChEBI" id="CHEBI:49883"/>
        <label>2</label>
    </ligand>
</feature>
<evidence type="ECO:0000256" key="2">
    <source>
        <dbReference type="ARBA" id="ARBA00022723"/>
    </source>
</evidence>
<dbReference type="SUPFAM" id="SSF46548">
    <property type="entry name" value="alpha-helical ferredoxin"/>
    <property type="match status" value="1"/>
</dbReference>
<comment type="subunit">
    <text evidence="6">Interacts with the cytoplasmic NapA precursor.</text>
</comment>
<feature type="binding site" evidence="6">
    <location>
        <position position="71"/>
    </location>
    <ligand>
        <name>[4Fe-4S] cluster</name>
        <dbReference type="ChEBI" id="CHEBI:49883"/>
        <label>2</label>
    </ligand>
</feature>
<feature type="binding site" evidence="6">
    <location>
        <position position="46"/>
    </location>
    <ligand>
        <name>[4Fe-4S] cluster</name>
        <dbReference type="ChEBI" id="CHEBI:49883"/>
        <label>1</label>
    </ligand>
</feature>
<gene>
    <name evidence="6 8" type="primary">napF</name>
    <name evidence="8" type="ordered locus">EBL_c21510</name>
</gene>
<keyword evidence="2 6" id="KW-0479">Metal-binding</keyword>
<proteinExistence type="inferred from homology"/>
<keyword evidence="3 6" id="KW-0677">Repeat</keyword>
<dbReference type="PROSITE" id="PS51379">
    <property type="entry name" value="4FE4S_FER_2"/>
    <property type="match status" value="3"/>
</dbReference>
<dbReference type="GO" id="GO:0046872">
    <property type="term" value="F:metal ion binding"/>
    <property type="evidence" value="ECO:0007669"/>
    <property type="project" value="UniProtKB-KW"/>
</dbReference>
<comment type="cofactor">
    <cofactor evidence="6">
        <name>[4Fe-4S] cluster</name>
        <dbReference type="ChEBI" id="CHEBI:49883"/>
    </cofactor>
</comment>
<sequence length="163" mass="17654">MVDRTRRGLLTGRSHSAMAGIRPPWSGHEAHFLAHCHRCDLCINACENQLLRRGPGGYPVVDFSRGECSFCYACAAACPRSLFLPREAHPWRLAVSPGSQCLTRNAVMCRSCEDNCPYGAITFRAQLSGISQPQLDNHACPGCGACVASCPVSAITVEYACDH</sequence>
<evidence type="ECO:0000256" key="3">
    <source>
        <dbReference type="ARBA" id="ARBA00022737"/>
    </source>
</evidence>
<dbReference type="NCBIfam" id="TIGR00402">
    <property type="entry name" value="napF"/>
    <property type="match status" value="1"/>
</dbReference>
<dbReference type="Pfam" id="PF12838">
    <property type="entry name" value="Fer4_7"/>
    <property type="match status" value="2"/>
</dbReference>
<organism evidence="8 9">
    <name type="scientific">Shimwellia blattae (strain ATCC 29907 / DSM 4481 / JCM 1650 / NBRC 105725 / CDC 9005-74)</name>
    <name type="common">Escherichia blattae</name>
    <dbReference type="NCBI Taxonomy" id="630626"/>
    <lineage>
        <taxon>Bacteria</taxon>
        <taxon>Pseudomonadati</taxon>
        <taxon>Pseudomonadota</taxon>
        <taxon>Gammaproteobacteria</taxon>
        <taxon>Enterobacterales</taxon>
        <taxon>Enterobacteriaceae</taxon>
        <taxon>Shimwellia</taxon>
    </lineage>
</organism>
<comment type="subcellular location">
    <subcellularLocation>
        <location evidence="6">Cytoplasm</location>
    </subcellularLocation>
</comment>
<dbReference type="InterPro" id="IPR004496">
    <property type="entry name" value="NapF"/>
</dbReference>
<feature type="domain" description="4Fe-4S ferredoxin-type" evidence="7">
    <location>
        <begin position="131"/>
        <end position="160"/>
    </location>
</feature>
<feature type="binding site" evidence="6">
    <location>
        <position position="140"/>
    </location>
    <ligand>
        <name>[4Fe-4S] cluster</name>
        <dbReference type="ChEBI" id="CHEBI:49883"/>
        <label>3</label>
    </ligand>
</feature>
<dbReference type="GO" id="GO:0051539">
    <property type="term" value="F:4 iron, 4 sulfur cluster binding"/>
    <property type="evidence" value="ECO:0007669"/>
    <property type="project" value="UniProtKB-UniRule"/>
</dbReference>
<feature type="binding site" evidence="6">
    <location>
        <position position="143"/>
    </location>
    <ligand>
        <name>[4Fe-4S] cluster</name>
        <dbReference type="ChEBI" id="CHEBI:49883"/>
        <label>3</label>
    </ligand>
</feature>
<keyword evidence="1 6" id="KW-0004">4Fe-4S</keyword>
<dbReference type="PROSITE" id="PS00198">
    <property type="entry name" value="4FE4S_FER_1"/>
    <property type="match status" value="2"/>
</dbReference>
<feature type="binding site" evidence="6">
    <location>
        <position position="78"/>
    </location>
    <ligand>
        <name>[4Fe-4S] cluster</name>
        <dbReference type="ChEBI" id="CHEBI:49883"/>
        <label>2</label>
    </ligand>
</feature>
<dbReference type="EMBL" id="CP001560">
    <property type="protein sequence ID" value="AFJ47242.1"/>
    <property type="molecule type" value="Genomic_DNA"/>
</dbReference>
<accession>K6VZV6</accession>
<dbReference type="HAMAP" id="MF_02201">
    <property type="entry name" value="NapF"/>
    <property type="match status" value="1"/>
</dbReference>
<dbReference type="eggNOG" id="COG1145">
    <property type="taxonomic scope" value="Bacteria"/>
</dbReference>
<dbReference type="InterPro" id="IPR050572">
    <property type="entry name" value="Fe-S_Ferredoxin"/>
</dbReference>
<dbReference type="eggNOG" id="COG1149">
    <property type="taxonomic scope" value="Bacteria"/>
</dbReference>
<dbReference type="OrthoDB" id="9808559at2"/>
<dbReference type="InterPro" id="IPR017896">
    <property type="entry name" value="4Fe4S_Fe-S-bd"/>
</dbReference>
<evidence type="ECO:0000313" key="8">
    <source>
        <dbReference type="EMBL" id="AFJ47242.1"/>
    </source>
</evidence>
<protein>
    <recommendedName>
        <fullName evidence="6">Ferredoxin-type protein NapF</fullName>
    </recommendedName>
</protein>
<keyword evidence="5 6" id="KW-0411">Iron-sulfur</keyword>
<accession>I2B9N8</accession>
<reference evidence="8 9" key="1">
    <citation type="journal article" date="2012" name="J. Bacteriol.">
        <title>Complete genome sequence of the B12-producing Shimwellia blattae strain DSM 4481, isolated from a cockroach.</title>
        <authorList>
            <person name="Brzuszkiewicz E."/>
            <person name="Waschkowitz T."/>
            <person name="Wiezer A."/>
            <person name="Daniel R."/>
        </authorList>
    </citation>
    <scope>NUCLEOTIDE SEQUENCE [LARGE SCALE GENOMIC DNA]</scope>
    <source>
        <strain evidence="9">ATCC 29907 / DSM 4481 / JCM 1650 / NBRC 105725 / CDC 9005-74</strain>
    </source>
</reference>
<dbReference type="AlphaFoldDB" id="I2B9N8"/>
<feature type="binding site" evidence="6">
    <location>
        <position position="42"/>
    </location>
    <ligand>
        <name>[4Fe-4S] cluster</name>
        <dbReference type="ChEBI" id="CHEBI:49883"/>
        <label>1</label>
    </ligand>
</feature>
<dbReference type="Proteomes" id="UP000001955">
    <property type="component" value="Chromosome"/>
</dbReference>
<feature type="binding site" evidence="6">
    <location>
        <position position="39"/>
    </location>
    <ligand>
        <name>[4Fe-4S] cluster</name>
        <dbReference type="ChEBI" id="CHEBI:49883"/>
        <label>1</label>
    </ligand>
</feature>
<dbReference type="PANTHER" id="PTHR43687:SF1">
    <property type="entry name" value="FERREDOXIN III"/>
    <property type="match status" value="1"/>
</dbReference>
<keyword evidence="9" id="KW-1185">Reference proteome</keyword>
<comment type="function">
    <text evidence="6">Could be involved in the maturation of NapA, the catalytic subunit of the periplasmic nitrate reductase, before its export into the periplasm.</text>
</comment>
<keyword evidence="4 6" id="KW-0408">Iron</keyword>
<comment type="similarity">
    <text evidence="6">Belongs to the NapF family.</text>
</comment>
<feature type="domain" description="4Fe-4S ferredoxin-type" evidence="7">
    <location>
        <begin position="57"/>
        <end position="88"/>
    </location>
</feature>
<dbReference type="InterPro" id="IPR017900">
    <property type="entry name" value="4Fe4S_Fe_S_CS"/>
</dbReference>
<dbReference type="STRING" id="630626.EBL_c21510"/>
<evidence type="ECO:0000256" key="6">
    <source>
        <dbReference type="HAMAP-Rule" id="MF_02201"/>
    </source>
</evidence>
<name>I2B9N8_SHIBC</name>
<dbReference type="KEGG" id="ebt:EBL_c21510"/>
<feature type="domain" description="4Fe-4S ferredoxin-type" evidence="7">
    <location>
        <begin position="91"/>
        <end position="126"/>
    </location>
</feature>
<evidence type="ECO:0000256" key="4">
    <source>
        <dbReference type="ARBA" id="ARBA00023004"/>
    </source>
</evidence>
<feature type="binding site" evidence="6">
    <location>
        <position position="68"/>
    </location>
    <ligand>
        <name>[4Fe-4S] cluster</name>
        <dbReference type="ChEBI" id="CHEBI:49883"/>
        <label>2</label>
    </ligand>
</feature>
<evidence type="ECO:0000256" key="1">
    <source>
        <dbReference type="ARBA" id="ARBA00022485"/>
    </source>
</evidence>
<dbReference type="PANTHER" id="PTHR43687">
    <property type="entry name" value="ADENYLYLSULFATE REDUCTASE, BETA SUBUNIT"/>
    <property type="match status" value="1"/>
</dbReference>
<evidence type="ECO:0000259" key="7">
    <source>
        <dbReference type="PROSITE" id="PS51379"/>
    </source>
</evidence>
<dbReference type="PATRIC" id="fig|630626.3.peg.2087"/>
<keyword evidence="6" id="KW-0963">Cytoplasm</keyword>
<feature type="binding site" evidence="6">
    <location>
        <position position="36"/>
    </location>
    <ligand>
        <name>[4Fe-4S] cluster</name>
        <dbReference type="ChEBI" id="CHEBI:49883"/>
        <label>1</label>
    </ligand>
</feature>
<evidence type="ECO:0000256" key="5">
    <source>
        <dbReference type="ARBA" id="ARBA00023014"/>
    </source>
</evidence>
<dbReference type="FunFam" id="3.30.70.20:FF:000024">
    <property type="entry name" value="Ferredoxin-type protein NapF"/>
    <property type="match status" value="1"/>
</dbReference>
<evidence type="ECO:0000313" key="9">
    <source>
        <dbReference type="Proteomes" id="UP000001955"/>
    </source>
</evidence>
<dbReference type="HOGENOM" id="CLU_077329_2_1_6"/>
<dbReference type="CDD" id="cd10564">
    <property type="entry name" value="NapF_like"/>
    <property type="match status" value="1"/>
</dbReference>
<dbReference type="Gene3D" id="3.30.70.20">
    <property type="match status" value="2"/>
</dbReference>
<feature type="binding site" evidence="6">
    <location>
        <position position="150"/>
    </location>
    <ligand>
        <name>[4Fe-4S] cluster</name>
        <dbReference type="ChEBI" id="CHEBI:49883"/>
        <label>3</label>
    </ligand>
</feature>
<dbReference type="GO" id="GO:0005737">
    <property type="term" value="C:cytoplasm"/>
    <property type="evidence" value="ECO:0007669"/>
    <property type="project" value="UniProtKB-SubCell"/>
</dbReference>
<feature type="binding site" evidence="6">
    <location>
        <position position="146"/>
    </location>
    <ligand>
        <name>[4Fe-4S] cluster</name>
        <dbReference type="ChEBI" id="CHEBI:49883"/>
        <label>3</label>
    </ligand>
</feature>
<dbReference type="RefSeq" id="WP_002443524.1">
    <property type="nucleotide sequence ID" value="NC_017910.1"/>
</dbReference>